<sequence length="151" mass="15919">MSQPAQFPQQPGPSITALTLGVRDVEASLAFYEKGLGYRRMHHVPGEIAFVQISPGVMLSLWNLTSMPSEYGDVGFGTQAPPLSLGHNAASPAEVFALTDQALEAGATLVTEPSTRSWGGTSACVADPDGFRIDFVHNPTFSLLADGTVTV</sequence>
<dbReference type="PANTHER" id="PTHR36503">
    <property type="entry name" value="BLR2520 PROTEIN"/>
    <property type="match status" value="1"/>
</dbReference>
<accession>A0A496PH39</accession>
<evidence type="ECO:0000313" key="2">
    <source>
        <dbReference type="EMBL" id="RKW69797.1"/>
    </source>
</evidence>
<dbReference type="Proteomes" id="UP000273119">
    <property type="component" value="Unassembled WGS sequence"/>
</dbReference>
<keyword evidence="3" id="KW-1185">Reference proteome</keyword>
<dbReference type="AlphaFoldDB" id="A0A496PH39"/>
<reference evidence="2 3" key="1">
    <citation type="submission" date="2018-07" db="EMBL/GenBank/DDBJ databases">
        <title>Arthrobacter sp. nov., isolated from raw cow's milk with high bacterial count.</title>
        <authorList>
            <person name="Hahne J."/>
            <person name="Isele D."/>
            <person name="Lipski A."/>
        </authorList>
    </citation>
    <scope>NUCLEOTIDE SEQUENCE [LARGE SCALE GENOMIC DNA]</scope>
    <source>
        <strain evidence="2 3">JZ R-183</strain>
    </source>
</reference>
<dbReference type="PROSITE" id="PS51819">
    <property type="entry name" value="VOC"/>
    <property type="match status" value="1"/>
</dbReference>
<organism evidence="2 3">
    <name type="scientific">Galactobacter caseinivorans</name>
    <dbReference type="NCBI Taxonomy" id="2676123"/>
    <lineage>
        <taxon>Bacteria</taxon>
        <taxon>Bacillati</taxon>
        <taxon>Actinomycetota</taxon>
        <taxon>Actinomycetes</taxon>
        <taxon>Micrococcales</taxon>
        <taxon>Micrococcaceae</taxon>
        <taxon>Galactobacter</taxon>
    </lineage>
</organism>
<evidence type="ECO:0000259" key="1">
    <source>
        <dbReference type="PROSITE" id="PS51819"/>
    </source>
</evidence>
<gene>
    <name evidence="2" type="ORF">DWQ67_11965</name>
</gene>
<name>A0A496PH39_9MICC</name>
<protein>
    <submittedName>
        <fullName evidence="2">Glyoxalase</fullName>
    </submittedName>
</protein>
<comment type="caution">
    <text evidence="2">The sequence shown here is derived from an EMBL/GenBank/DDBJ whole genome shotgun (WGS) entry which is preliminary data.</text>
</comment>
<proteinExistence type="predicted"/>
<evidence type="ECO:0000313" key="3">
    <source>
        <dbReference type="Proteomes" id="UP000273119"/>
    </source>
</evidence>
<dbReference type="SUPFAM" id="SSF54593">
    <property type="entry name" value="Glyoxalase/Bleomycin resistance protein/Dihydroxybiphenyl dioxygenase"/>
    <property type="match status" value="1"/>
</dbReference>
<dbReference type="Gene3D" id="3.10.180.10">
    <property type="entry name" value="2,3-Dihydroxybiphenyl 1,2-Dioxygenase, domain 1"/>
    <property type="match status" value="1"/>
</dbReference>
<dbReference type="InterPro" id="IPR029068">
    <property type="entry name" value="Glyas_Bleomycin-R_OHBP_Dase"/>
</dbReference>
<dbReference type="RefSeq" id="WP_121485843.1">
    <property type="nucleotide sequence ID" value="NZ_QQXL01000007.1"/>
</dbReference>
<dbReference type="InterPro" id="IPR004360">
    <property type="entry name" value="Glyas_Fos-R_dOase_dom"/>
</dbReference>
<dbReference type="InterPro" id="IPR037523">
    <property type="entry name" value="VOC_core"/>
</dbReference>
<dbReference type="PANTHER" id="PTHR36503:SF1">
    <property type="entry name" value="BLR2520 PROTEIN"/>
    <property type="match status" value="1"/>
</dbReference>
<dbReference type="EMBL" id="QQXL01000007">
    <property type="protein sequence ID" value="RKW69797.1"/>
    <property type="molecule type" value="Genomic_DNA"/>
</dbReference>
<feature type="domain" description="VOC" evidence="1">
    <location>
        <begin position="14"/>
        <end position="138"/>
    </location>
</feature>
<dbReference type="Pfam" id="PF00903">
    <property type="entry name" value="Glyoxalase"/>
    <property type="match status" value="1"/>
</dbReference>